<dbReference type="PANTHER" id="PTHR20883:SF46">
    <property type="entry name" value="PHYTANOYL-COA HYDROXYLASE"/>
    <property type="match status" value="1"/>
</dbReference>
<name>A0ABS5KVS6_9ACTN</name>
<keyword evidence="1" id="KW-0560">Oxidoreductase</keyword>
<comment type="caution">
    <text evidence="1">The sequence shown here is derived from an EMBL/GenBank/DDBJ whole genome shotgun (WGS) entry which is preliminary data.</text>
</comment>
<keyword evidence="1" id="KW-0223">Dioxygenase</keyword>
<dbReference type="Gene3D" id="2.60.120.620">
    <property type="entry name" value="q2cbj1_9rhob like domain"/>
    <property type="match status" value="1"/>
</dbReference>
<dbReference type="EMBL" id="JAAFYZ010000093">
    <property type="protein sequence ID" value="MBS2550142.1"/>
    <property type="molecule type" value="Genomic_DNA"/>
</dbReference>
<sequence>MAEPQIQTAPEAAVPATAPVASAAAQYPITDADVRFYRENGYLLVKGLLNADEAAAMRTECHDLLGRLNDSDDPTWGSAREAAGAAATRLRHCHDAQFHSAAFAKLLLDHRFTDTAAALNGSPNLQLHHTKMFVKPPENGSPFPMHQDHPFFPHTKDSVAAAIFHFSDADEERGCVRVVPGSHRQGPLEHIEDGSWHLSPDQWRLADAVPCPAEAGDVLFFTYLTVHGSGLNTSSQERVTWLVQYRDPEDRPTTDDHQWSLGQGMILRGVDPTARRP</sequence>
<proteinExistence type="predicted"/>
<evidence type="ECO:0000313" key="1">
    <source>
        <dbReference type="EMBL" id="MBS2550142.1"/>
    </source>
</evidence>
<dbReference type="InterPro" id="IPR008775">
    <property type="entry name" value="Phytyl_CoA_dOase-like"/>
</dbReference>
<organism evidence="1 2">
    <name type="scientific">Catenulispora pinistramenti</name>
    <dbReference type="NCBI Taxonomy" id="2705254"/>
    <lineage>
        <taxon>Bacteria</taxon>
        <taxon>Bacillati</taxon>
        <taxon>Actinomycetota</taxon>
        <taxon>Actinomycetes</taxon>
        <taxon>Catenulisporales</taxon>
        <taxon>Catenulisporaceae</taxon>
        <taxon>Catenulispora</taxon>
    </lineage>
</organism>
<dbReference type="Proteomes" id="UP000730482">
    <property type="component" value="Unassembled WGS sequence"/>
</dbReference>
<dbReference type="GO" id="GO:0051213">
    <property type="term" value="F:dioxygenase activity"/>
    <property type="evidence" value="ECO:0007669"/>
    <property type="project" value="UniProtKB-KW"/>
</dbReference>
<dbReference type="RefSeq" id="WP_212012370.1">
    <property type="nucleotide sequence ID" value="NZ_JAAFYZ010000093.1"/>
</dbReference>
<accession>A0ABS5KVS6</accession>
<dbReference type="PANTHER" id="PTHR20883">
    <property type="entry name" value="PHYTANOYL-COA DIOXYGENASE DOMAIN CONTAINING 1"/>
    <property type="match status" value="1"/>
</dbReference>
<evidence type="ECO:0000313" key="2">
    <source>
        <dbReference type="Proteomes" id="UP000730482"/>
    </source>
</evidence>
<gene>
    <name evidence="1" type="ORF">KGQ19_25065</name>
</gene>
<dbReference type="SUPFAM" id="SSF51197">
    <property type="entry name" value="Clavaminate synthase-like"/>
    <property type="match status" value="1"/>
</dbReference>
<dbReference type="Pfam" id="PF05721">
    <property type="entry name" value="PhyH"/>
    <property type="match status" value="1"/>
</dbReference>
<protein>
    <submittedName>
        <fullName evidence="1">Phytanoyl-CoA dioxygenase family protein</fullName>
    </submittedName>
</protein>
<reference evidence="1 2" key="1">
    <citation type="submission" date="2020-02" db="EMBL/GenBank/DDBJ databases">
        <title>Acidophilic actinobacteria isolated from forest soil.</title>
        <authorList>
            <person name="Golinska P."/>
        </authorList>
    </citation>
    <scope>NUCLEOTIDE SEQUENCE [LARGE SCALE GENOMIC DNA]</scope>
    <source>
        <strain evidence="1 2">NL8</strain>
    </source>
</reference>
<keyword evidence="2" id="KW-1185">Reference proteome</keyword>